<feature type="binding site" description="covalent" evidence="4">
    <location>
        <position position="53"/>
    </location>
    <ligand>
        <name>heme c</name>
        <dbReference type="ChEBI" id="CHEBI:61717"/>
        <label>1</label>
    </ligand>
</feature>
<keyword evidence="5" id="KW-0479">Metal-binding</keyword>
<dbReference type="Proteomes" id="UP000236654">
    <property type="component" value="Unassembled WGS sequence"/>
</dbReference>
<dbReference type="GO" id="GO:0046872">
    <property type="term" value="F:metal ion binding"/>
    <property type="evidence" value="ECO:0007669"/>
    <property type="project" value="UniProtKB-KW"/>
</dbReference>
<dbReference type="PANTHER" id="PTHR30600:SF10">
    <property type="entry name" value="BLL6722 PROTEIN"/>
    <property type="match status" value="1"/>
</dbReference>
<organism evidence="7 8">
    <name type="scientific">Brumimicrobium salinarum</name>
    <dbReference type="NCBI Taxonomy" id="2058658"/>
    <lineage>
        <taxon>Bacteria</taxon>
        <taxon>Pseudomonadati</taxon>
        <taxon>Bacteroidota</taxon>
        <taxon>Flavobacteriia</taxon>
        <taxon>Flavobacteriales</taxon>
        <taxon>Crocinitomicaceae</taxon>
        <taxon>Brumimicrobium</taxon>
    </lineage>
</organism>
<dbReference type="PANTHER" id="PTHR30600">
    <property type="entry name" value="CYTOCHROME C PEROXIDASE-RELATED"/>
    <property type="match status" value="1"/>
</dbReference>
<comment type="subcellular location">
    <subcellularLocation>
        <location evidence="1">Cell envelope</location>
    </subcellularLocation>
</comment>
<gene>
    <name evidence="7" type="ORF">CW751_14300</name>
</gene>
<evidence type="ECO:0000256" key="5">
    <source>
        <dbReference type="PIRSR" id="PIRSR000294-2"/>
    </source>
</evidence>
<keyword evidence="5" id="KW-0408">Iron</keyword>
<dbReference type="EMBL" id="PJNI01000023">
    <property type="protein sequence ID" value="PKR79607.1"/>
    <property type="molecule type" value="Genomic_DNA"/>
</dbReference>
<keyword evidence="7" id="KW-0575">Peroxidase</keyword>
<dbReference type="OrthoDB" id="9805202at2"/>
<keyword evidence="8" id="KW-1185">Reference proteome</keyword>
<comment type="PTM">
    <text evidence="4">Binds 2 heme groups per subunit.</text>
</comment>
<feature type="binding site" description="covalent" evidence="4">
    <location>
        <position position="50"/>
    </location>
    <ligand>
        <name>heme c</name>
        <dbReference type="ChEBI" id="CHEBI:61717"/>
        <label>1</label>
    </ligand>
</feature>
<keyword evidence="4" id="KW-0349">Heme</keyword>
<dbReference type="Gene3D" id="1.10.760.10">
    <property type="entry name" value="Cytochrome c-like domain"/>
    <property type="match status" value="2"/>
</dbReference>
<evidence type="ECO:0000256" key="2">
    <source>
        <dbReference type="ARBA" id="ARBA00022729"/>
    </source>
</evidence>
<dbReference type="InterPro" id="IPR004852">
    <property type="entry name" value="Di-haem_cyt_c_peroxidsae"/>
</dbReference>
<dbReference type="SUPFAM" id="SSF46626">
    <property type="entry name" value="Cytochrome c"/>
    <property type="match status" value="2"/>
</dbReference>
<evidence type="ECO:0000313" key="8">
    <source>
        <dbReference type="Proteomes" id="UP000236654"/>
    </source>
</evidence>
<evidence type="ECO:0000256" key="4">
    <source>
        <dbReference type="PIRSR" id="PIRSR000294-1"/>
    </source>
</evidence>
<proteinExistence type="predicted"/>
<feature type="binding site" description="axial binding residue" evidence="5">
    <location>
        <position position="54"/>
    </location>
    <ligand>
        <name>heme c</name>
        <dbReference type="ChEBI" id="CHEBI:61717"/>
        <label>1</label>
    </ligand>
    <ligandPart>
        <name>Fe</name>
        <dbReference type="ChEBI" id="CHEBI:18248"/>
    </ligandPart>
</feature>
<evidence type="ECO:0000259" key="6">
    <source>
        <dbReference type="Pfam" id="PF03150"/>
    </source>
</evidence>
<dbReference type="InterPro" id="IPR051395">
    <property type="entry name" value="Cytochrome_c_Peroxidase/MauG"/>
</dbReference>
<feature type="binding site" description="covalent" evidence="4">
    <location>
        <position position="212"/>
    </location>
    <ligand>
        <name>heme c</name>
        <dbReference type="ChEBI" id="CHEBI:61717"/>
        <label>2</label>
    </ligand>
</feature>
<name>A0A2I0QZ68_9FLAO</name>
<reference evidence="7 8" key="1">
    <citation type="submission" date="2017-12" db="EMBL/GenBank/DDBJ databases">
        <title>The draft genome sequence of Brumimicrobium saltpan LHR20.</title>
        <authorList>
            <person name="Do Z.-J."/>
            <person name="Luo H.-R."/>
        </authorList>
    </citation>
    <scope>NUCLEOTIDE SEQUENCE [LARGE SCALE GENOMIC DNA]</scope>
    <source>
        <strain evidence="7 8">LHR20</strain>
    </source>
</reference>
<dbReference type="AlphaFoldDB" id="A0A2I0QZ68"/>
<dbReference type="Pfam" id="PF03150">
    <property type="entry name" value="CCP_MauG"/>
    <property type="match status" value="1"/>
</dbReference>
<feature type="binding site" description="axial binding residue" evidence="5">
    <location>
        <position position="213"/>
    </location>
    <ligand>
        <name>heme c</name>
        <dbReference type="ChEBI" id="CHEBI:61717"/>
        <label>2</label>
    </ligand>
    <ligandPart>
        <name>Fe</name>
        <dbReference type="ChEBI" id="CHEBI:18248"/>
    </ligandPart>
</feature>
<dbReference type="GO" id="GO:0004130">
    <property type="term" value="F:cytochrome-c peroxidase activity"/>
    <property type="evidence" value="ECO:0007669"/>
    <property type="project" value="TreeGrafter"/>
</dbReference>
<accession>A0A2I0QZ68</accession>
<keyword evidence="3" id="KW-0560">Oxidoreductase</keyword>
<evidence type="ECO:0000256" key="3">
    <source>
        <dbReference type="ARBA" id="ARBA00023002"/>
    </source>
</evidence>
<evidence type="ECO:0000256" key="1">
    <source>
        <dbReference type="ARBA" id="ARBA00004196"/>
    </source>
</evidence>
<dbReference type="GO" id="GO:0020037">
    <property type="term" value="F:heme binding"/>
    <property type="evidence" value="ECO:0007669"/>
    <property type="project" value="InterPro"/>
</dbReference>
<dbReference type="InterPro" id="IPR036909">
    <property type="entry name" value="Cyt_c-like_dom_sf"/>
</dbReference>
<dbReference type="GO" id="GO:0030313">
    <property type="term" value="C:cell envelope"/>
    <property type="evidence" value="ECO:0007669"/>
    <property type="project" value="UniProtKB-SubCell"/>
</dbReference>
<feature type="binding site" description="covalent" evidence="4">
    <location>
        <position position="209"/>
    </location>
    <ligand>
        <name>heme c</name>
        <dbReference type="ChEBI" id="CHEBI:61717"/>
        <label>2</label>
    </ligand>
</feature>
<evidence type="ECO:0000313" key="7">
    <source>
        <dbReference type="EMBL" id="PKR79607.1"/>
    </source>
</evidence>
<dbReference type="PIRSF" id="PIRSF000294">
    <property type="entry name" value="Cytochrome-c_peroxidase"/>
    <property type="match status" value="1"/>
</dbReference>
<sequence length="337" mass="38654">MSVTPYELEIPSHFPAMPIPEDNPMTVEGVELGRQLFYDKRLSRDNSISCASCHHQEHNFSDPNQFSIGVDGQIGVRQSMALVNLGWQSAFFWDGRAETLEEQIFHPVVDPVEMDQSWDVTIQKIQEVDHYQNEFYRVFEVTEIDSTHVSKAIAQFLRTLISGQAKYDVMYKYRNSLPLNAFEQNLFNEITNEEWAGMDLFFSLTGGDCLHCHDGPLIEIPGLFSNNGLDDEFPDIGRMIVTGNANDKGKFKVPTLRNIEYSAPYMHDGRFATLDEVINHYSFEVTESSTIDPMMEFSHQGGVQLDMQEHQLLRAFLKTFTDEQFLNNPDFKNPNNN</sequence>
<feature type="domain" description="Di-haem cytochrome c peroxidase" evidence="6">
    <location>
        <begin position="28"/>
        <end position="172"/>
    </location>
</feature>
<comment type="cofactor">
    <cofactor evidence="4">
        <name>heme</name>
        <dbReference type="ChEBI" id="CHEBI:30413"/>
    </cofactor>
    <text evidence="4">Binds 2 heme groups.</text>
</comment>
<comment type="caution">
    <text evidence="7">The sequence shown here is derived from an EMBL/GenBank/DDBJ whole genome shotgun (WGS) entry which is preliminary data.</text>
</comment>
<keyword evidence="2" id="KW-0732">Signal</keyword>
<protein>
    <submittedName>
        <fullName evidence="7">Cytochrome-c peroxidase</fullName>
    </submittedName>
</protein>
<dbReference type="GO" id="GO:0009055">
    <property type="term" value="F:electron transfer activity"/>
    <property type="evidence" value="ECO:0007669"/>
    <property type="project" value="InterPro"/>
</dbReference>
<dbReference type="InterPro" id="IPR026259">
    <property type="entry name" value="MauG/Cytc_peroxidase"/>
</dbReference>